<protein>
    <submittedName>
        <fullName evidence="2">Protein serine threonine phosphatase 2C</fullName>
    </submittedName>
</protein>
<dbReference type="PANTHER" id="PTHR13832">
    <property type="entry name" value="PROTEIN PHOSPHATASE 2C"/>
    <property type="match status" value="1"/>
</dbReference>
<feature type="domain" description="PPM-type phosphatase" evidence="1">
    <location>
        <begin position="33"/>
        <end position="394"/>
    </location>
</feature>
<dbReference type="InterPro" id="IPR001932">
    <property type="entry name" value="PPM-type_phosphatase-like_dom"/>
</dbReference>
<dbReference type="CDD" id="cd00143">
    <property type="entry name" value="PP2Cc"/>
    <property type="match status" value="1"/>
</dbReference>
<dbReference type="SMART" id="SM00332">
    <property type="entry name" value="PP2Cc"/>
    <property type="match status" value="1"/>
</dbReference>
<reference evidence="2" key="1">
    <citation type="submission" date="2023-03" db="EMBL/GenBank/DDBJ databases">
        <title>Massive genome expansion in bonnet fungi (Mycena s.s.) driven by repeated elements and novel gene families across ecological guilds.</title>
        <authorList>
            <consortium name="Lawrence Berkeley National Laboratory"/>
            <person name="Harder C.B."/>
            <person name="Miyauchi S."/>
            <person name="Viragh M."/>
            <person name="Kuo A."/>
            <person name="Thoen E."/>
            <person name="Andreopoulos B."/>
            <person name="Lu D."/>
            <person name="Skrede I."/>
            <person name="Drula E."/>
            <person name="Henrissat B."/>
            <person name="Morin E."/>
            <person name="Kohler A."/>
            <person name="Barry K."/>
            <person name="LaButti K."/>
            <person name="Morin E."/>
            <person name="Salamov A."/>
            <person name="Lipzen A."/>
            <person name="Mereny Z."/>
            <person name="Hegedus B."/>
            <person name="Baldrian P."/>
            <person name="Stursova M."/>
            <person name="Weitz H."/>
            <person name="Taylor A."/>
            <person name="Grigoriev I.V."/>
            <person name="Nagy L.G."/>
            <person name="Martin F."/>
            <person name="Kauserud H."/>
        </authorList>
    </citation>
    <scope>NUCLEOTIDE SEQUENCE</scope>
    <source>
        <strain evidence="2">CBHHK200</strain>
    </source>
</reference>
<evidence type="ECO:0000313" key="2">
    <source>
        <dbReference type="EMBL" id="KAJ7030822.1"/>
    </source>
</evidence>
<organism evidence="2 3">
    <name type="scientific">Mycena alexandri</name>
    <dbReference type="NCBI Taxonomy" id="1745969"/>
    <lineage>
        <taxon>Eukaryota</taxon>
        <taxon>Fungi</taxon>
        <taxon>Dikarya</taxon>
        <taxon>Basidiomycota</taxon>
        <taxon>Agaricomycotina</taxon>
        <taxon>Agaricomycetes</taxon>
        <taxon>Agaricomycetidae</taxon>
        <taxon>Agaricales</taxon>
        <taxon>Marasmiineae</taxon>
        <taxon>Mycenaceae</taxon>
        <taxon>Mycena</taxon>
    </lineage>
</organism>
<sequence>MPQTLHGATYTILAEPHLSTELSRHANPQTLGTTHVISIQPCPTPSERTQDRFVVTDWALADGTWKFQGVFDGHAGHETVDHVVATVPTAVHDALVQALAAGPLAASDVSELLRKVIADVDAQIGQEMLDLFPGGAEALVRLRDEDIAVLINDNGVNSAKVLRCMRGSTVLVALISPALDVWVASLGDCQAVLGSKQVSGMWDTQVLSANHNAADADEVARIRSEHPSEDECVLKDRVLGAIAITRAVGDFLFKLPAIYTHRVFLNSDPGFRFSSRVVEFLPRNLTPPYLSAQSDVQHVNIPSLGAADVFLLLASDGLVDLSGDTYGMDHREPAVGSKKWVEVLSRTERAGAGNAALYLLRHAMGWEPGPVSALLTAESEERQMDDTTILFTSLV</sequence>
<dbReference type="Pfam" id="PF00481">
    <property type="entry name" value="PP2C"/>
    <property type="match status" value="1"/>
</dbReference>
<dbReference type="AlphaFoldDB" id="A0AAD6SS63"/>
<keyword evidence="3" id="KW-1185">Reference proteome</keyword>
<dbReference type="InterPro" id="IPR036457">
    <property type="entry name" value="PPM-type-like_dom_sf"/>
</dbReference>
<dbReference type="InterPro" id="IPR015655">
    <property type="entry name" value="PP2C"/>
</dbReference>
<comment type="caution">
    <text evidence="2">The sequence shown here is derived from an EMBL/GenBank/DDBJ whole genome shotgun (WGS) entry which is preliminary data.</text>
</comment>
<dbReference type="PROSITE" id="PS51746">
    <property type="entry name" value="PPM_2"/>
    <property type="match status" value="1"/>
</dbReference>
<dbReference type="SUPFAM" id="SSF81606">
    <property type="entry name" value="PP2C-like"/>
    <property type="match status" value="1"/>
</dbReference>
<accession>A0AAD6SS63</accession>
<proteinExistence type="predicted"/>
<name>A0AAD6SS63_9AGAR</name>
<evidence type="ECO:0000259" key="1">
    <source>
        <dbReference type="PROSITE" id="PS51746"/>
    </source>
</evidence>
<dbReference type="PANTHER" id="PTHR13832:SF792">
    <property type="entry name" value="GM14286P"/>
    <property type="match status" value="1"/>
</dbReference>
<dbReference type="EMBL" id="JARJCM010000087">
    <property type="protein sequence ID" value="KAJ7030822.1"/>
    <property type="molecule type" value="Genomic_DNA"/>
</dbReference>
<dbReference type="Gene3D" id="3.60.40.10">
    <property type="entry name" value="PPM-type phosphatase domain"/>
    <property type="match status" value="1"/>
</dbReference>
<dbReference type="Proteomes" id="UP001218188">
    <property type="component" value="Unassembled WGS sequence"/>
</dbReference>
<gene>
    <name evidence="2" type="ORF">C8F04DRAFT_961076</name>
</gene>
<dbReference type="GO" id="GO:0004722">
    <property type="term" value="F:protein serine/threonine phosphatase activity"/>
    <property type="evidence" value="ECO:0007669"/>
    <property type="project" value="InterPro"/>
</dbReference>
<evidence type="ECO:0000313" key="3">
    <source>
        <dbReference type="Proteomes" id="UP001218188"/>
    </source>
</evidence>